<proteinExistence type="predicted"/>
<dbReference type="InParanoid" id="L5JND2"/>
<dbReference type="Proteomes" id="UP000010552">
    <property type="component" value="Unassembled WGS sequence"/>
</dbReference>
<keyword evidence="2" id="KW-1185">Reference proteome</keyword>
<sequence>MNQSLQEDWEKSAAMKRQRDLEEKAFERASDKLFLLDQCEKYRRCKQCQRRTSNEGGSNLWPLNKYLRGSRFFV</sequence>
<dbReference type="PANTHER" id="PTHR14362">
    <property type="entry name" value="COILED-COIL DOMAIN-CONTAINING PROTEIN 81"/>
    <property type="match status" value="1"/>
</dbReference>
<dbReference type="GO" id="GO:0005815">
    <property type="term" value="C:microtubule organizing center"/>
    <property type="evidence" value="ECO:0007669"/>
    <property type="project" value="TreeGrafter"/>
</dbReference>
<protein>
    <submittedName>
        <fullName evidence="1">Coiled-coil domain-containing protein 81</fullName>
    </submittedName>
</protein>
<dbReference type="EMBL" id="KB031158">
    <property type="protein sequence ID" value="ELK00427.1"/>
    <property type="molecule type" value="Genomic_DNA"/>
</dbReference>
<reference evidence="2" key="1">
    <citation type="journal article" date="2013" name="Science">
        <title>Comparative analysis of bat genomes provides insight into the evolution of flight and immunity.</title>
        <authorList>
            <person name="Zhang G."/>
            <person name="Cowled C."/>
            <person name="Shi Z."/>
            <person name="Huang Z."/>
            <person name="Bishop-Lilly K.A."/>
            <person name="Fang X."/>
            <person name="Wynne J.W."/>
            <person name="Xiong Z."/>
            <person name="Baker M.L."/>
            <person name="Zhao W."/>
            <person name="Tachedjian M."/>
            <person name="Zhu Y."/>
            <person name="Zhou P."/>
            <person name="Jiang X."/>
            <person name="Ng J."/>
            <person name="Yang L."/>
            <person name="Wu L."/>
            <person name="Xiao J."/>
            <person name="Feng Y."/>
            <person name="Chen Y."/>
            <person name="Sun X."/>
            <person name="Zhang Y."/>
            <person name="Marsh G.A."/>
            <person name="Crameri G."/>
            <person name="Broder C.C."/>
            <person name="Frey K.G."/>
            <person name="Wang L.F."/>
            <person name="Wang J."/>
        </authorList>
    </citation>
    <scope>NUCLEOTIDE SEQUENCE [LARGE SCALE GENOMIC DNA]</scope>
</reference>
<dbReference type="InterPro" id="IPR026295">
    <property type="entry name" value="CCD81"/>
</dbReference>
<evidence type="ECO:0000313" key="1">
    <source>
        <dbReference type="EMBL" id="ELK00427.1"/>
    </source>
</evidence>
<accession>L5JND2</accession>
<organism evidence="1 2">
    <name type="scientific">Pteropus alecto</name>
    <name type="common">Black flying fox</name>
    <dbReference type="NCBI Taxonomy" id="9402"/>
    <lineage>
        <taxon>Eukaryota</taxon>
        <taxon>Metazoa</taxon>
        <taxon>Chordata</taxon>
        <taxon>Craniata</taxon>
        <taxon>Vertebrata</taxon>
        <taxon>Euteleostomi</taxon>
        <taxon>Mammalia</taxon>
        <taxon>Eutheria</taxon>
        <taxon>Laurasiatheria</taxon>
        <taxon>Chiroptera</taxon>
        <taxon>Yinpterochiroptera</taxon>
        <taxon>Pteropodoidea</taxon>
        <taxon>Pteropodidae</taxon>
        <taxon>Pteropodinae</taxon>
        <taxon>Pteropus</taxon>
    </lineage>
</organism>
<dbReference type="PANTHER" id="PTHR14362:SF2">
    <property type="entry name" value="COILED-COIL DOMAIN-CONTAINING PROTEIN 81"/>
    <property type="match status" value="1"/>
</dbReference>
<dbReference type="AlphaFoldDB" id="L5JND2"/>
<evidence type="ECO:0000313" key="2">
    <source>
        <dbReference type="Proteomes" id="UP000010552"/>
    </source>
</evidence>
<gene>
    <name evidence="1" type="ORF">PAL_GLEAN10025569</name>
</gene>
<name>L5JND2_PTEAL</name>